<dbReference type="GO" id="GO:0003857">
    <property type="term" value="F:(3S)-3-hydroxyacyl-CoA dehydrogenase (NAD+) activity"/>
    <property type="evidence" value="ECO:0007669"/>
    <property type="project" value="UniProtKB-EC"/>
</dbReference>
<dbReference type="Proteomes" id="UP000268048">
    <property type="component" value="Chromosome"/>
</dbReference>
<evidence type="ECO:0000256" key="1">
    <source>
        <dbReference type="ARBA" id="ARBA00023002"/>
    </source>
</evidence>
<proteinExistence type="predicted"/>
<dbReference type="AlphaFoldDB" id="A0A3G7TI31"/>
<evidence type="ECO:0000313" key="9">
    <source>
        <dbReference type="Proteomes" id="UP000268048"/>
    </source>
</evidence>
<keyword evidence="5" id="KW-0511">Multifunctional enzyme</keyword>
<dbReference type="InterPro" id="IPR006108">
    <property type="entry name" value="3HC_DH_C"/>
</dbReference>
<dbReference type="GO" id="GO:0070403">
    <property type="term" value="F:NAD+ binding"/>
    <property type="evidence" value="ECO:0007669"/>
    <property type="project" value="InterPro"/>
</dbReference>
<dbReference type="GO" id="GO:0004165">
    <property type="term" value="F:delta(3)-delta(2)-enoyl-CoA isomerase activity"/>
    <property type="evidence" value="ECO:0007669"/>
    <property type="project" value="UniProtKB-EC"/>
</dbReference>
<feature type="domain" description="3-hydroxyacyl-CoA dehydrogenase NAD binding" evidence="7">
    <location>
        <begin position="9"/>
        <end position="186"/>
    </location>
</feature>
<reference evidence="8 9" key="1">
    <citation type="submission" date="2018-03" db="EMBL/GenBank/DDBJ databases">
        <title>Diversity of phytobeneficial traits revealed by whole-genome analysis of worldwide-isolated phenazine-producing Pseudomonas spp.</title>
        <authorList>
            <person name="Biessy A."/>
            <person name="Novinscak A."/>
            <person name="Blom J."/>
            <person name="Leger G."/>
            <person name="Thomashow L.S."/>
            <person name="Cazorla F.M."/>
            <person name="Josic D."/>
            <person name="Filion M."/>
        </authorList>
    </citation>
    <scope>NUCLEOTIDE SEQUENCE [LARGE SCALE GENOMIC DNA]</scope>
    <source>
        <strain evidence="8 9">B25</strain>
    </source>
</reference>
<dbReference type="SUPFAM" id="SSF51735">
    <property type="entry name" value="NAD(P)-binding Rossmann-fold domains"/>
    <property type="match status" value="1"/>
</dbReference>
<dbReference type="Gene3D" id="1.10.1040.50">
    <property type="match status" value="1"/>
</dbReference>
<accession>A0A3G7TI31</accession>
<dbReference type="FunFam" id="3.40.50.720:FF:000009">
    <property type="entry name" value="Fatty oxidation complex, alpha subunit"/>
    <property type="match status" value="1"/>
</dbReference>
<protein>
    <submittedName>
        <fullName evidence="8">Enoyl-CoA hydratase</fullName>
        <ecNumber evidence="8">1.1.1.35</ecNumber>
        <ecNumber evidence="8">4.2.1.17</ecNumber>
        <ecNumber evidence="8">5.1.2.3</ecNumber>
        <ecNumber evidence="8">5.3.3.8</ecNumber>
    </submittedName>
</protein>
<keyword evidence="1 8" id="KW-0560">Oxidoreductase</keyword>
<gene>
    <name evidence="8" type="ORF">C4K04_0318</name>
</gene>
<feature type="domain" description="3-hydroxyacyl-CoA dehydrogenase C-terminal" evidence="6">
    <location>
        <begin position="316"/>
        <end position="401"/>
    </location>
</feature>
<dbReference type="RefSeq" id="WP_124318733.1">
    <property type="nucleotide sequence ID" value="NZ_CP027753.1"/>
</dbReference>
<evidence type="ECO:0000313" key="8">
    <source>
        <dbReference type="EMBL" id="AZE46022.1"/>
    </source>
</evidence>
<keyword evidence="3 8" id="KW-0413">Isomerase</keyword>
<evidence type="ECO:0000256" key="5">
    <source>
        <dbReference type="ARBA" id="ARBA00023268"/>
    </source>
</evidence>
<dbReference type="Gene3D" id="3.40.50.720">
    <property type="entry name" value="NAD(P)-binding Rossmann-like Domain"/>
    <property type="match status" value="1"/>
</dbReference>
<dbReference type="EC" id="4.2.1.17" evidence="8"/>
<dbReference type="EMBL" id="CP027753">
    <property type="protein sequence ID" value="AZE46022.1"/>
    <property type="molecule type" value="Genomic_DNA"/>
</dbReference>
<dbReference type="Pfam" id="PF00725">
    <property type="entry name" value="3HCDH"/>
    <property type="match status" value="2"/>
</dbReference>
<dbReference type="Pfam" id="PF02737">
    <property type="entry name" value="3HCDH_N"/>
    <property type="match status" value="1"/>
</dbReference>
<dbReference type="InterPro" id="IPR006176">
    <property type="entry name" value="3-OHacyl-CoA_DH_NAD-bd"/>
</dbReference>
<evidence type="ECO:0000256" key="4">
    <source>
        <dbReference type="ARBA" id="ARBA00023239"/>
    </source>
</evidence>
<dbReference type="GO" id="GO:0004300">
    <property type="term" value="F:enoyl-CoA hydratase activity"/>
    <property type="evidence" value="ECO:0007669"/>
    <property type="project" value="UniProtKB-EC"/>
</dbReference>
<dbReference type="GO" id="GO:0008692">
    <property type="term" value="F:3-hydroxybutyryl-CoA epimerase activity"/>
    <property type="evidence" value="ECO:0007669"/>
    <property type="project" value="UniProtKB-EC"/>
</dbReference>
<sequence>MSQIDIQRAAVIGAGTMGRGIVMCLANAGVAVQWVDNNPQMLEQALTAVTETYAHNVRQGRIDQAEAGARRARVSAAADYPEIRDVDLVIEAVYENLELKQNIFRELDGLLQPRAILASNTSALDIDAIAAVTRRPKQVLGLHFFSPAHIMKLLEIVRGAATAPQVLEAALALGKRMGKVSVVSGNCPGFIGNRMLRTYVLEARKMLLEGAFPYQVDAALQGFGFAMGPFRMYDVVGIDLEWRARQLAGKGQEAHEVQVDNRLCEADRFGQKSGNGYYHYEPGSRQAEHDVQVDALVQEVSEGLGYRRRDVGPEEILERCLLALVNEGAKILEEGIAGSAHDIDLVYLNGYGFPADKGGPMSWADRQGLVSIQQGLLRLQAESGVHWKPARLIDELVQAGKGFADHRAIG</sequence>
<feature type="domain" description="3-hydroxyacyl-CoA dehydrogenase C-terminal" evidence="6">
    <location>
        <begin position="189"/>
        <end position="280"/>
    </location>
</feature>
<evidence type="ECO:0000256" key="2">
    <source>
        <dbReference type="ARBA" id="ARBA00023027"/>
    </source>
</evidence>
<dbReference type="EC" id="5.1.2.3" evidence="8"/>
<dbReference type="SUPFAM" id="SSF48179">
    <property type="entry name" value="6-phosphogluconate dehydrogenase C-terminal domain-like"/>
    <property type="match status" value="2"/>
</dbReference>
<dbReference type="PANTHER" id="PTHR23309:SF51">
    <property type="entry name" value="3-HYDROXYACYL-COA DEHYDROGENASE-RELATED"/>
    <property type="match status" value="1"/>
</dbReference>
<evidence type="ECO:0000259" key="6">
    <source>
        <dbReference type="Pfam" id="PF00725"/>
    </source>
</evidence>
<dbReference type="FunFam" id="1.10.1040.50:FF:000006">
    <property type="entry name" value="Peroxisomal bifunctional enzyme"/>
    <property type="match status" value="1"/>
</dbReference>
<dbReference type="InterPro" id="IPR036291">
    <property type="entry name" value="NAD(P)-bd_dom_sf"/>
</dbReference>
<dbReference type="InterPro" id="IPR008927">
    <property type="entry name" value="6-PGluconate_DH-like_C_sf"/>
</dbReference>
<evidence type="ECO:0000256" key="3">
    <source>
        <dbReference type="ARBA" id="ARBA00023235"/>
    </source>
</evidence>
<keyword evidence="2" id="KW-0520">NAD</keyword>
<dbReference type="EC" id="1.1.1.35" evidence="8"/>
<organism evidence="8 9">
    <name type="scientific">Pseudomonas chlororaphis</name>
    <dbReference type="NCBI Taxonomy" id="587753"/>
    <lineage>
        <taxon>Bacteria</taxon>
        <taxon>Pseudomonadati</taxon>
        <taxon>Pseudomonadota</taxon>
        <taxon>Gammaproteobacteria</taxon>
        <taxon>Pseudomonadales</taxon>
        <taxon>Pseudomonadaceae</taxon>
        <taxon>Pseudomonas</taxon>
    </lineage>
</organism>
<dbReference type="GO" id="GO:0006631">
    <property type="term" value="P:fatty acid metabolic process"/>
    <property type="evidence" value="ECO:0007669"/>
    <property type="project" value="InterPro"/>
</dbReference>
<name>A0A3G7TI31_9PSED</name>
<dbReference type="EC" id="5.3.3.8" evidence="8"/>
<dbReference type="PANTHER" id="PTHR23309">
    <property type="entry name" value="3-HYDROXYACYL-COA DEHYROGENASE"/>
    <property type="match status" value="1"/>
</dbReference>
<evidence type="ECO:0000259" key="7">
    <source>
        <dbReference type="Pfam" id="PF02737"/>
    </source>
</evidence>
<keyword evidence="4 8" id="KW-0456">Lyase</keyword>